<dbReference type="InterPro" id="IPR025845">
    <property type="entry name" value="Thg1_C_dom"/>
</dbReference>
<evidence type="ECO:0000256" key="9">
    <source>
        <dbReference type="ARBA" id="ARBA00022741"/>
    </source>
</evidence>
<dbReference type="InterPro" id="IPR024956">
    <property type="entry name" value="tRNAHis_GuaTrfase_cat"/>
</dbReference>
<dbReference type="EC" id="2.7.7.79" evidence="3"/>
<keyword evidence="7" id="KW-0548">Nucleotidyltransferase</keyword>
<dbReference type="GO" id="GO:0006400">
    <property type="term" value="P:tRNA modification"/>
    <property type="evidence" value="ECO:0007669"/>
    <property type="project" value="InterPro"/>
</dbReference>
<keyword evidence="5" id="KW-0808">Transferase</keyword>
<dbReference type="Pfam" id="PF14413">
    <property type="entry name" value="Thg1C"/>
    <property type="match status" value="1"/>
</dbReference>
<accession>A0A7R8VFX0</accession>
<dbReference type="GO" id="GO:0000287">
    <property type="term" value="F:magnesium ion binding"/>
    <property type="evidence" value="ECO:0007669"/>
    <property type="project" value="InterPro"/>
</dbReference>
<evidence type="ECO:0000256" key="14">
    <source>
        <dbReference type="ARBA" id="ARBA00058346"/>
    </source>
</evidence>
<dbReference type="PANTHER" id="PTHR12729">
    <property type="entry name" value="TRNA(HIS) GUANYLYLTRANSFERASE-RELATED"/>
    <property type="match status" value="1"/>
</dbReference>
<evidence type="ECO:0000256" key="7">
    <source>
        <dbReference type="ARBA" id="ARBA00022695"/>
    </source>
</evidence>
<evidence type="ECO:0000259" key="18">
    <source>
        <dbReference type="Pfam" id="PF14413"/>
    </source>
</evidence>
<organism evidence="19">
    <name type="scientific">Timema douglasi</name>
    <name type="common">Walking stick</name>
    <dbReference type="NCBI Taxonomy" id="61478"/>
    <lineage>
        <taxon>Eukaryota</taxon>
        <taxon>Metazoa</taxon>
        <taxon>Ecdysozoa</taxon>
        <taxon>Arthropoda</taxon>
        <taxon>Hexapoda</taxon>
        <taxon>Insecta</taxon>
        <taxon>Pterygota</taxon>
        <taxon>Neoptera</taxon>
        <taxon>Polyneoptera</taxon>
        <taxon>Phasmatodea</taxon>
        <taxon>Timematodea</taxon>
        <taxon>Timematoidea</taxon>
        <taxon>Timematidae</taxon>
        <taxon>Timema</taxon>
    </lineage>
</organism>
<feature type="region of interest" description="Disordered" evidence="16">
    <location>
        <begin position="333"/>
        <end position="371"/>
    </location>
</feature>
<feature type="domain" description="tRNAHis guanylyltransferase catalytic" evidence="17">
    <location>
        <begin position="76"/>
        <end position="205"/>
    </location>
</feature>
<keyword evidence="9" id="KW-0547">Nucleotide-binding</keyword>
<feature type="domain" description="Thg1 C-terminal" evidence="18">
    <location>
        <begin position="208"/>
        <end position="329"/>
    </location>
</feature>
<evidence type="ECO:0000256" key="13">
    <source>
        <dbReference type="ARBA" id="ARBA00047281"/>
    </source>
</evidence>
<comment type="cofactor">
    <cofactor evidence="1">
        <name>Mg(2+)</name>
        <dbReference type="ChEBI" id="CHEBI:18420"/>
    </cofactor>
</comment>
<dbReference type="Gene3D" id="3.30.70.3000">
    <property type="match status" value="1"/>
</dbReference>
<evidence type="ECO:0000256" key="5">
    <source>
        <dbReference type="ARBA" id="ARBA00022679"/>
    </source>
</evidence>
<dbReference type="InterPro" id="IPR038469">
    <property type="entry name" value="tRNAHis_GuaTrfase_Thg1_sf"/>
</dbReference>
<evidence type="ECO:0000256" key="6">
    <source>
        <dbReference type="ARBA" id="ARBA00022694"/>
    </source>
</evidence>
<comment type="similarity">
    <text evidence="2">Belongs to the tRNA(His) guanylyltransferase family.</text>
</comment>
<dbReference type="Pfam" id="PF04446">
    <property type="entry name" value="Thg1"/>
    <property type="match status" value="1"/>
</dbReference>
<keyword evidence="8" id="KW-0479">Metal-binding</keyword>
<dbReference type="FunFam" id="3.30.70.3000:FF:000001">
    <property type="entry name" value="tRNA(His) guanylyltransferase"/>
    <property type="match status" value="1"/>
</dbReference>
<evidence type="ECO:0000256" key="15">
    <source>
        <dbReference type="ARBA" id="ARBA00065710"/>
    </source>
</evidence>
<protein>
    <recommendedName>
        <fullName evidence="4">Probable tRNA(His) guanylyltransferase</fullName>
        <ecNumber evidence="3">2.7.7.79</ecNumber>
    </recommendedName>
    <alternativeName>
        <fullName evidence="12">tRNA-histidine guanylyltransferase</fullName>
    </alternativeName>
</protein>
<keyword evidence="11" id="KW-0342">GTP-binding</keyword>
<dbReference type="InterPro" id="IPR007537">
    <property type="entry name" value="tRNAHis_GuaTrfase_Thg1"/>
</dbReference>
<comment type="function">
    <text evidence="14">Adds a GMP to the 5'-end of tRNA(His) after transcription and RNase P cleavage. This step is essential for proper recognition of the tRNA and for the fidelity of protein synthesis. Also functions as a guanyl-nucleotide exchange factor/GEF for the MFN1 and MFN2 mitofusins thereby regulating mitochondrial fusion. By regulating both mitochondrial dynamics and bioenergetic function, it contributes to cell survival following oxidative stress.</text>
</comment>
<evidence type="ECO:0000256" key="1">
    <source>
        <dbReference type="ARBA" id="ARBA00001946"/>
    </source>
</evidence>
<dbReference type="EMBL" id="OA565464">
    <property type="protein sequence ID" value="CAD7197055.1"/>
    <property type="molecule type" value="Genomic_DNA"/>
</dbReference>
<evidence type="ECO:0000256" key="8">
    <source>
        <dbReference type="ARBA" id="ARBA00022723"/>
    </source>
</evidence>
<evidence type="ECO:0000256" key="16">
    <source>
        <dbReference type="SAM" id="MobiDB-lite"/>
    </source>
</evidence>
<dbReference type="PANTHER" id="PTHR12729:SF6">
    <property type="entry name" value="TRNA(HIS) GUANYLYLTRANSFERASE-RELATED"/>
    <property type="match status" value="1"/>
</dbReference>
<feature type="compositionally biased region" description="Basic and acidic residues" evidence="16">
    <location>
        <begin position="344"/>
        <end position="360"/>
    </location>
</feature>
<gene>
    <name evidence="19" type="ORF">TDIB3V08_LOCUS3378</name>
</gene>
<reference evidence="19" key="1">
    <citation type="submission" date="2020-11" db="EMBL/GenBank/DDBJ databases">
        <authorList>
            <person name="Tran Van P."/>
        </authorList>
    </citation>
    <scope>NUCLEOTIDE SEQUENCE</scope>
</reference>
<name>A0A7R8VFX0_TIMDO</name>
<keyword evidence="10" id="KW-0460">Magnesium</keyword>
<dbReference type="AlphaFoldDB" id="A0A7R8VFX0"/>
<evidence type="ECO:0000256" key="10">
    <source>
        <dbReference type="ARBA" id="ARBA00022842"/>
    </source>
</evidence>
<evidence type="ECO:0000259" key="17">
    <source>
        <dbReference type="Pfam" id="PF04446"/>
    </source>
</evidence>
<comment type="subunit">
    <text evidence="15">Homotetramer. Interacts with MFN1 and MFN2; functions as a guanyl-nucleotide exchange factor/GEF for MFN2 and also probably MFN1.</text>
</comment>
<evidence type="ECO:0000256" key="11">
    <source>
        <dbReference type="ARBA" id="ARBA00023134"/>
    </source>
</evidence>
<proteinExistence type="inferred from homology"/>
<evidence type="ECO:0000256" key="4">
    <source>
        <dbReference type="ARBA" id="ARBA00022310"/>
    </source>
</evidence>
<dbReference type="GO" id="GO:0005525">
    <property type="term" value="F:GTP binding"/>
    <property type="evidence" value="ECO:0007669"/>
    <property type="project" value="UniProtKB-KW"/>
</dbReference>
<sequence>MRREKPDSWWIGAEQNINCELSVSTKEATGLLYIVMIRVFPFHYKLTKTSTYHIKILKQRAASVTNSRFKMAKSKFEYVKTFEQDDSCLQNCWIVVRVDGKAFHKFADVHGFVKPNDLRALNLMNRAATLVMEEFRDICLAYGQSDEYSFVLRKDTIFYNRRASKLMTTINSLFTSAYVFNWTSYFGPIQLQYPPAFDGRVVLYPTDKNLRDYLSWRQADVHVNNLYNTAFWGLVLKKGLSNTQAEERLRGTVAADKNELLFTEFGLNYNNESIMYRKGTILLRKLCKHPVDGKLRQVVVPFFSDMIAEAFWKEHPEVLGMKSLQIHVKQHEVNNEHSTNMETNKSDDINKSSNRTEELSKTSIRPADIPK</sequence>
<evidence type="ECO:0000256" key="3">
    <source>
        <dbReference type="ARBA" id="ARBA00012511"/>
    </source>
</evidence>
<evidence type="ECO:0000313" key="19">
    <source>
        <dbReference type="EMBL" id="CAD7197055.1"/>
    </source>
</evidence>
<comment type="catalytic activity">
    <reaction evidence="13">
        <text>a 5'-end ribonucleotide-tRNA(His) + GTP + ATP + H2O = a 5'-end phospho-guanosine-ribonucleotide-tRNA(His) + AMP + 2 diphosphate + H(+)</text>
        <dbReference type="Rhea" id="RHEA:54564"/>
        <dbReference type="Rhea" id="RHEA-COMP:14193"/>
        <dbReference type="Rhea" id="RHEA-COMP:14917"/>
        <dbReference type="ChEBI" id="CHEBI:15377"/>
        <dbReference type="ChEBI" id="CHEBI:15378"/>
        <dbReference type="ChEBI" id="CHEBI:30616"/>
        <dbReference type="ChEBI" id="CHEBI:33019"/>
        <dbReference type="ChEBI" id="CHEBI:37565"/>
        <dbReference type="ChEBI" id="CHEBI:138282"/>
        <dbReference type="ChEBI" id="CHEBI:141847"/>
        <dbReference type="ChEBI" id="CHEBI:456215"/>
        <dbReference type="EC" id="2.7.7.79"/>
    </reaction>
</comment>
<dbReference type="GO" id="GO:0008193">
    <property type="term" value="F:tRNA guanylyltransferase activity"/>
    <property type="evidence" value="ECO:0007669"/>
    <property type="project" value="UniProtKB-EC"/>
</dbReference>
<evidence type="ECO:0000256" key="2">
    <source>
        <dbReference type="ARBA" id="ARBA00010113"/>
    </source>
</evidence>
<evidence type="ECO:0000256" key="12">
    <source>
        <dbReference type="ARBA" id="ARBA00032480"/>
    </source>
</evidence>
<keyword evidence="6" id="KW-0819">tRNA processing</keyword>